<gene>
    <name evidence="2" type="ORF">OXD698_LOCUS22219</name>
</gene>
<organism evidence="2 3">
    <name type="scientific">Adineta steineri</name>
    <dbReference type="NCBI Taxonomy" id="433720"/>
    <lineage>
        <taxon>Eukaryota</taxon>
        <taxon>Metazoa</taxon>
        <taxon>Spiralia</taxon>
        <taxon>Gnathifera</taxon>
        <taxon>Rotifera</taxon>
        <taxon>Eurotatoria</taxon>
        <taxon>Bdelloidea</taxon>
        <taxon>Adinetida</taxon>
        <taxon>Adinetidae</taxon>
        <taxon>Adineta</taxon>
    </lineage>
</organism>
<comment type="caution">
    <text evidence="2">The sequence shown here is derived from an EMBL/GenBank/DDBJ whole genome shotgun (WGS) entry which is preliminary data.</text>
</comment>
<accession>A0A819FN54</accession>
<feature type="region of interest" description="Disordered" evidence="1">
    <location>
        <begin position="596"/>
        <end position="621"/>
    </location>
</feature>
<dbReference type="AlphaFoldDB" id="A0A819FN54"/>
<proteinExistence type="predicted"/>
<sequence length="757" mass="84084">MIATHQLIPAATYAWIPTQTLDCTISCSSGSTGYVAPSIRPYCTDISAPVGTTVGQRSDTVHLKVGDDFSVAFSQYAWRMLATAATATWSMSAHIIVQPRSDNGLYNNAPVATVMSPINIPINQKTVINVPVADADGDITRCRWSTTFTECGDVCPPGSLPPSTVIYPNCTIVITGQHIDDWFAVTIMVEDFINSTSTIPLSSVPVQFLVHVVAAASCTTPPEIIGIPEEQSCTALTVGQNFTSQLIAINYCGPSVTIVDIATLSFPGMVQGTIVELNTSTYYNTMQWTPTTAQLGYQVMCAMAYDRLVFALVLVMSASQQQQRQQRQQHLPQPALVQLLQPQRQLLRVQQAPRPPLVQRLLAQHRLLQVQQAHRQQLRRHQLVLRAQRQLLQQRALRQRLQPQLQLLQQLQHLQHPQPQLLQQPQHAHVRSHLFFSVIINFSILADPINWLAIGLPSGLLIVGALALSSYVCCRCCCPLDGRGALYDLNGTFEYYYMDRCTDPNCPHITVSTAYDVLSIPCKNDCNYVTLNESTSISDNIRRGSINNITCETLCSFEEFQSDSFLPMIDNRTRRKSIAGISVTAVKFDDRDHRASNFRIKPPNRQSDDKTNHLPAAQLPTNETVKVSRMKQRAHSLDNGLLESKKEKSTDMTGELQNSNGVSSHVRVTRVLSQPSIAMDLSSMNLPTQSVIDGTIRLDTIGETKGPLRASLALNKKRTNNMRMKRIPSVHHQTTTNKTRPSQIDKTNVSVTKKKKK</sequence>
<evidence type="ECO:0000313" key="2">
    <source>
        <dbReference type="EMBL" id="CAF3868411.1"/>
    </source>
</evidence>
<dbReference type="Proteomes" id="UP000663844">
    <property type="component" value="Unassembled WGS sequence"/>
</dbReference>
<evidence type="ECO:0000313" key="3">
    <source>
        <dbReference type="Proteomes" id="UP000663844"/>
    </source>
</evidence>
<protein>
    <submittedName>
        <fullName evidence="2">Uncharacterized protein</fullName>
    </submittedName>
</protein>
<feature type="region of interest" description="Disordered" evidence="1">
    <location>
        <begin position="730"/>
        <end position="757"/>
    </location>
</feature>
<feature type="compositionally biased region" description="Polar residues" evidence="1">
    <location>
        <begin position="731"/>
        <end position="751"/>
    </location>
</feature>
<dbReference type="EMBL" id="CAJOAZ010001880">
    <property type="protein sequence ID" value="CAF3868411.1"/>
    <property type="molecule type" value="Genomic_DNA"/>
</dbReference>
<evidence type="ECO:0000256" key="1">
    <source>
        <dbReference type="SAM" id="MobiDB-lite"/>
    </source>
</evidence>
<name>A0A819FN54_9BILA</name>
<reference evidence="2" key="1">
    <citation type="submission" date="2021-02" db="EMBL/GenBank/DDBJ databases">
        <authorList>
            <person name="Nowell W R."/>
        </authorList>
    </citation>
    <scope>NUCLEOTIDE SEQUENCE</scope>
</reference>